<keyword evidence="1" id="KW-0812">Transmembrane</keyword>
<dbReference type="AlphaFoldDB" id="A0A7T1HEZ2"/>
<keyword evidence="1" id="KW-0472">Membrane</keyword>
<organism evidence="2">
    <name type="scientific">Osborniella crotophagae</name>
    <dbReference type="NCBI Taxonomy" id="1912107"/>
    <lineage>
        <taxon>Eukaryota</taxon>
        <taxon>Metazoa</taxon>
        <taxon>Ecdysozoa</taxon>
        <taxon>Arthropoda</taxon>
        <taxon>Hexapoda</taxon>
        <taxon>Insecta</taxon>
        <taxon>Pterygota</taxon>
        <taxon>Neoptera</taxon>
        <taxon>Paraneoptera</taxon>
        <taxon>Psocodea</taxon>
        <taxon>Troctomorpha</taxon>
        <taxon>Phthiraptera</taxon>
        <taxon>Amblycera</taxon>
        <taxon>Menoponidae</taxon>
        <taxon>Osborniella</taxon>
    </lineage>
</organism>
<reference evidence="2" key="1">
    <citation type="journal article" date="2020" name="Gene">
        <title>Structure, gene order, and nucleotide composition of mitochondrial genomes in parasitic lice from Amblycera.</title>
        <authorList>
            <person name="Sweet A.D."/>
            <person name="Johnson K.P."/>
            <person name="Cao Y."/>
            <person name="de Moya R.S."/>
            <person name="Skinner R.K."/>
            <person name="Tan M."/>
            <person name="Virrueta-Herrera S."/>
            <person name="Cameron S.L."/>
        </authorList>
    </citation>
    <scope>NUCLEOTIDE SEQUENCE</scope>
    <source>
        <strain evidence="2">Oscro</strain>
    </source>
</reference>
<proteinExistence type="predicted"/>
<feature type="transmembrane region" description="Helical" evidence="1">
    <location>
        <begin position="12"/>
        <end position="33"/>
    </location>
</feature>
<gene>
    <name evidence="2" type="primary">atp8</name>
</gene>
<protein>
    <submittedName>
        <fullName evidence="2">ATP synthase F0 subunit 8</fullName>
    </submittedName>
</protein>
<dbReference type="EMBL" id="MW199175">
    <property type="protein sequence ID" value="QPN54228.1"/>
    <property type="molecule type" value="Genomic_DNA"/>
</dbReference>
<evidence type="ECO:0000313" key="2">
    <source>
        <dbReference type="EMBL" id="QPN54228.1"/>
    </source>
</evidence>
<evidence type="ECO:0000256" key="1">
    <source>
        <dbReference type="SAM" id="Phobius"/>
    </source>
</evidence>
<accession>A0A7T1HEZ2</accession>
<geneLocation type="mitochondrion" evidence="2"/>
<keyword evidence="1" id="KW-1133">Transmembrane helix</keyword>
<name>A0A7T1HEZ2_9NEOP</name>
<keyword evidence="2" id="KW-0496">Mitochondrion</keyword>
<sequence>MWHIPQMFPSSYSVLYIFFITFFFTLFLSLYWYHLVVTLEEKKKAEKKIYETKKFLSW</sequence>